<name>A0A422NBC7_9TRYP</name>
<dbReference type="AlphaFoldDB" id="A0A422NBC7"/>
<keyword evidence="3" id="KW-1185">Reference proteome</keyword>
<evidence type="ECO:0000313" key="3">
    <source>
        <dbReference type="Proteomes" id="UP000284403"/>
    </source>
</evidence>
<organism evidence="2 3">
    <name type="scientific">Trypanosoma conorhini</name>
    <dbReference type="NCBI Taxonomy" id="83891"/>
    <lineage>
        <taxon>Eukaryota</taxon>
        <taxon>Discoba</taxon>
        <taxon>Euglenozoa</taxon>
        <taxon>Kinetoplastea</taxon>
        <taxon>Metakinetoplastina</taxon>
        <taxon>Trypanosomatida</taxon>
        <taxon>Trypanosomatidae</taxon>
        <taxon>Trypanosoma</taxon>
    </lineage>
</organism>
<sequence>MKRVRPTSNAGEGASSAESPAKVARRESDTETHERQAGKEGPKRVTLFIRSAQIRSRGELVNGLLREHKEALGIHSWYAAGDDGDGTVSAMLLRPDAPVECVFVRASRKPYFLLECTEDGEASKRFAEKLTGLHNMAYKGHPVYVEVAKEGLTVSGERRKLEMRDAAKLASTAAGKFPAGSATARPPTATTFVPRVLRPR</sequence>
<comment type="caution">
    <text evidence="2">The sequence shown here is derived from an EMBL/GenBank/DDBJ whole genome shotgun (WGS) entry which is preliminary data.</text>
</comment>
<dbReference type="GeneID" id="40321978"/>
<dbReference type="RefSeq" id="XP_029224713.1">
    <property type="nucleotide sequence ID" value="XM_029375217.1"/>
</dbReference>
<dbReference type="OrthoDB" id="246298at2759"/>
<dbReference type="Proteomes" id="UP000284403">
    <property type="component" value="Unassembled WGS sequence"/>
</dbReference>
<feature type="region of interest" description="Disordered" evidence="1">
    <location>
        <begin position="1"/>
        <end position="42"/>
    </location>
</feature>
<protein>
    <submittedName>
        <fullName evidence="2">Uncharacterized protein</fullName>
    </submittedName>
</protein>
<proteinExistence type="predicted"/>
<accession>A0A422NBC7</accession>
<gene>
    <name evidence="2" type="ORF">Tco025E_08367</name>
</gene>
<evidence type="ECO:0000256" key="1">
    <source>
        <dbReference type="SAM" id="MobiDB-lite"/>
    </source>
</evidence>
<dbReference type="EMBL" id="MKKU01000756">
    <property type="protein sequence ID" value="RNF02765.1"/>
    <property type="molecule type" value="Genomic_DNA"/>
</dbReference>
<evidence type="ECO:0000313" key="2">
    <source>
        <dbReference type="EMBL" id="RNF02765.1"/>
    </source>
</evidence>
<feature type="compositionally biased region" description="Low complexity" evidence="1">
    <location>
        <begin position="10"/>
        <end position="19"/>
    </location>
</feature>
<reference evidence="2 3" key="1">
    <citation type="journal article" date="2018" name="BMC Genomics">
        <title>Genomic comparison of Trypanosoma conorhini and Trypanosoma rangeli to Trypanosoma cruzi strains of high and low virulence.</title>
        <authorList>
            <person name="Bradwell K.R."/>
            <person name="Koparde V.N."/>
            <person name="Matveyev A.V."/>
            <person name="Serrano M.G."/>
            <person name="Alves J.M."/>
            <person name="Parikh H."/>
            <person name="Huang B."/>
            <person name="Lee V."/>
            <person name="Espinosa-Alvarez O."/>
            <person name="Ortiz P.A."/>
            <person name="Costa-Martins A.G."/>
            <person name="Teixeira M.M."/>
            <person name="Buck G.A."/>
        </authorList>
    </citation>
    <scope>NUCLEOTIDE SEQUENCE [LARGE SCALE GENOMIC DNA]</scope>
    <source>
        <strain evidence="2 3">025E</strain>
    </source>
</reference>
<feature type="compositionally biased region" description="Basic and acidic residues" evidence="1">
    <location>
        <begin position="24"/>
        <end position="42"/>
    </location>
</feature>